<organism evidence="1">
    <name type="scientific">bioreactor metagenome</name>
    <dbReference type="NCBI Taxonomy" id="1076179"/>
    <lineage>
        <taxon>unclassified sequences</taxon>
        <taxon>metagenomes</taxon>
        <taxon>ecological metagenomes</taxon>
    </lineage>
</organism>
<proteinExistence type="predicted"/>
<accession>A0A645EKG6</accession>
<dbReference type="AlphaFoldDB" id="A0A645EKG6"/>
<comment type="caution">
    <text evidence="1">The sequence shown here is derived from an EMBL/GenBank/DDBJ whole genome shotgun (WGS) entry which is preliminary data.</text>
</comment>
<reference evidence="1" key="1">
    <citation type="submission" date="2019-08" db="EMBL/GenBank/DDBJ databases">
        <authorList>
            <person name="Kucharzyk K."/>
            <person name="Murdoch R.W."/>
            <person name="Higgins S."/>
            <person name="Loffler F."/>
        </authorList>
    </citation>
    <scope>NUCLEOTIDE SEQUENCE</scope>
</reference>
<dbReference type="EMBL" id="VSSQ01047749">
    <property type="protein sequence ID" value="MPN01762.1"/>
    <property type="molecule type" value="Genomic_DNA"/>
</dbReference>
<protein>
    <submittedName>
        <fullName evidence="1">Uncharacterized protein</fullName>
    </submittedName>
</protein>
<gene>
    <name evidence="1" type="ORF">SDC9_148974</name>
</gene>
<evidence type="ECO:0000313" key="1">
    <source>
        <dbReference type="EMBL" id="MPN01762.1"/>
    </source>
</evidence>
<name>A0A645EKG6_9ZZZZ</name>
<sequence length="151" mass="16208">MPMASRLKVTCDGCKIFSKLVRASSTPIAMMSNATESPARYSMRACPNGCSRSAGLPPSLKPTNVMMLLAASDKLFTASAMMDTLPESKPAANLETHNKRLHKRPTTPARAPARVRAALFAGVCCLPSKKRMSSFVTACLFLSAILPAELY</sequence>